<dbReference type="AlphaFoldDB" id="A0A345Y6Q4"/>
<protein>
    <submittedName>
        <fullName evidence="1">Uncharacterized protein</fullName>
    </submittedName>
</protein>
<evidence type="ECO:0000313" key="1">
    <source>
        <dbReference type="EMBL" id="AXK39606.1"/>
    </source>
</evidence>
<dbReference type="KEGG" id="ccah:DWG20_09210"/>
<evidence type="ECO:0000313" key="2">
    <source>
        <dbReference type="Proteomes" id="UP000254537"/>
    </source>
</evidence>
<dbReference type="EMBL" id="CP031337">
    <property type="protein sequence ID" value="AXK39606.1"/>
    <property type="molecule type" value="Genomic_DNA"/>
</dbReference>
<gene>
    <name evidence="1" type="ORF">DWG20_09210</name>
</gene>
<dbReference type="Proteomes" id="UP000254537">
    <property type="component" value="Chromosome"/>
</dbReference>
<proteinExistence type="predicted"/>
<accession>A0A345Y6Q4</accession>
<name>A0A345Y6Q4_9NEIS</name>
<reference evidence="1 2" key="1">
    <citation type="submission" date="2018-07" db="EMBL/GenBank/DDBJ databases">
        <title>Crenobacter cavernae sp. nov., isolated from a karst cave.</title>
        <authorList>
            <person name="Zhu H."/>
        </authorList>
    </citation>
    <scope>NUCLEOTIDE SEQUENCE [LARGE SCALE GENOMIC DNA]</scope>
    <source>
        <strain evidence="1 2">K1W11S-77</strain>
    </source>
</reference>
<sequence length="137" mass="14694">MMRAQILKWLAALLIAGAALGVAWWHGWHTRGDEIERKASDQVLADARQALARFASESARLNGLAGKIQQQADRLASQTATRIVEYRTHEKLVPLPADCRIDAGRLQQLQAGVDAANAAIVAAQPGGQFAGDRTAGD</sequence>
<organism evidence="1 2">
    <name type="scientific">Crenobacter cavernae</name>
    <dbReference type="NCBI Taxonomy" id="2290923"/>
    <lineage>
        <taxon>Bacteria</taxon>
        <taxon>Pseudomonadati</taxon>
        <taxon>Pseudomonadota</taxon>
        <taxon>Betaproteobacteria</taxon>
        <taxon>Neisseriales</taxon>
        <taxon>Neisseriaceae</taxon>
        <taxon>Crenobacter</taxon>
    </lineage>
</organism>